<evidence type="ECO:0000256" key="3">
    <source>
        <dbReference type="ARBA" id="ARBA00023274"/>
    </source>
</evidence>
<name>A0ABP9WSN8_9CHLR</name>
<dbReference type="Gene3D" id="3.40.1370.10">
    <property type="match status" value="1"/>
</dbReference>
<evidence type="ECO:0000313" key="7">
    <source>
        <dbReference type="EMBL" id="GAA5526231.1"/>
    </source>
</evidence>
<dbReference type="NCBIfam" id="TIGR03953">
    <property type="entry name" value="rplD_bact"/>
    <property type="match status" value="1"/>
</dbReference>
<reference evidence="7 8" key="1">
    <citation type="submission" date="2024-02" db="EMBL/GenBank/DDBJ databases">
        <title>Herpetosiphon gulosus NBRC 112829.</title>
        <authorList>
            <person name="Ichikawa N."/>
            <person name="Katano-Makiyama Y."/>
            <person name="Hidaka K."/>
        </authorList>
    </citation>
    <scope>NUCLEOTIDE SEQUENCE [LARGE SCALE GENOMIC DNA]</scope>
    <source>
        <strain evidence="7 8">NBRC 112829</strain>
    </source>
</reference>
<evidence type="ECO:0000256" key="6">
    <source>
        <dbReference type="SAM" id="MobiDB-lite"/>
    </source>
</evidence>
<dbReference type="InterPro" id="IPR023574">
    <property type="entry name" value="Ribosomal_uL4_dom_sf"/>
</dbReference>
<feature type="compositionally biased region" description="Basic residues" evidence="6">
    <location>
        <begin position="59"/>
        <end position="70"/>
    </location>
</feature>
<sequence length="209" mass="22949">MEAKLYNQAGQAIGTLELQDYIFGIEPNIPVMHQAVIRQLANARLGTHSTKTRGEVRGSTRKLYRQKGTGRARQGAIRAPHHSGGGVVHGPKPRKYTKAMPRKMRRLAVRSALSAKYAENQIIFLDDLSLNAPKTKDFLALLKNLPLVGDKTLVALGEKSDNITLSTSNLPNVKTLLAAYLNVRDLLTYDTLILPKSALSVVETILGKK</sequence>
<keyword evidence="8" id="KW-1185">Reference proteome</keyword>
<protein>
    <recommendedName>
        <fullName evidence="4 5">Large ribosomal subunit protein uL4</fullName>
    </recommendedName>
</protein>
<dbReference type="InterPro" id="IPR013005">
    <property type="entry name" value="Ribosomal_uL4-like"/>
</dbReference>
<dbReference type="InterPro" id="IPR002136">
    <property type="entry name" value="Ribosomal_uL4"/>
</dbReference>
<feature type="region of interest" description="Disordered" evidence="6">
    <location>
        <begin position="51"/>
        <end position="95"/>
    </location>
</feature>
<keyword evidence="5" id="KW-0694">RNA-binding</keyword>
<keyword evidence="2 5" id="KW-0689">Ribosomal protein</keyword>
<comment type="similarity">
    <text evidence="1 5">Belongs to the universal ribosomal protein uL4 family.</text>
</comment>
<dbReference type="EMBL" id="BAABRU010000001">
    <property type="protein sequence ID" value="GAA5526231.1"/>
    <property type="molecule type" value="Genomic_DNA"/>
</dbReference>
<proteinExistence type="inferred from homology"/>
<accession>A0ABP9WSN8</accession>
<dbReference type="PANTHER" id="PTHR10746">
    <property type="entry name" value="50S RIBOSOMAL PROTEIN L4"/>
    <property type="match status" value="1"/>
</dbReference>
<comment type="subunit">
    <text evidence="5">Part of the 50S ribosomal subunit.</text>
</comment>
<dbReference type="PANTHER" id="PTHR10746:SF6">
    <property type="entry name" value="LARGE RIBOSOMAL SUBUNIT PROTEIN UL4M"/>
    <property type="match status" value="1"/>
</dbReference>
<keyword evidence="5" id="KW-0699">rRNA-binding</keyword>
<comment type="caution">
    <text evidence="7">The sequence shown here is derived from an EMBL/GenBank/DDBJ whole genome shotgun (WGS) entry which is preliminary data.</text>
</comment>
<dbReference type="HAMAP" id="MF_01328_B">
    <property type="entry name" value="Ribosomal_uL4_B"/>
    <property type="match status" value="1"/>
</dbReference>
<keyword evidence="3 5" id="KW-0687">Ribonucleoprotein</keyword>
<dbReference type="Proteomes" id="UP001428290">
    <property type="component" value="Unassembled WGS sequence"/>
</dbReference>
<comment type="function">
    <text evidence="5">Forms part of the polypeptide exit tunnel.</text>
</comment>
<comment type="function">
    <text evidence="5">One of the primary rRNA binding proteins, this protein initially binds near the 5'-end of the 23S rRNA. It is important during the early stages of 50S assembly. It makes multiple contacts with different domains of the 23S rRNA in the assembled 50S subunit and ribosome.</text>
</comment>
<evidence type="ECO:0000256" key="1">
    <source>
        <dbReference type="ARBA" id="ARBA00010528"/>
    </source>
</evidence>
<evidence type="ECO:0000256" key="2">
    <source>
        <dbReference type="ARBA" id="ARBA00022980"/>
    </source>
</evidence>
<evidence type="ECO:0000256" key="5">
    <source>
        <dbReference type="HAMAP-Rule" id="MF_01328"/>
    </source>
</evidence>
<dbReference type="GO" id="GO:0005840">
    <property type="term" value="C:ribosome"/>
    <property type="evidence" value="ECO:0007669"/>
    <property type="project" value="UniProtKB-KW"/>
</dbReference>
<dbReference type="Pfam" id="PF00573">
    <property type="entry name" value="Ribosomal_L4"/>
    <property type="match status" value="1"/>
</dbReference>
<evidence type="ECO:0000313" key="8">
    <source>
        <dbReference type="Proteomes" id="UP001428290"/>
    </source>
</evidence>
<evidence type="ECO:0000256" key="4">
    <source>
        <dbReference type="ARBA" id="ARBA00035244"/>
    </source>
</evidence>
<organism evidence="7 8">
    <name type="scientific">Herpetosiphon gulosus</name>
    <dbReference type="NCBI Taxonomy" id="1973496"/>
    <lineage>
        <taxon>Bacteria</taxon>
        <taxon>Bacillati</taxon>
        <taxon>Chloroflexota</taxon>
        <taxon>Chloroflexia</taxon>
        <taxon>Herpetosiphonales</taxon>
        <taxon>Herpetosiphonaceae</taxon>
        <taxon>Herpetosiphon</taxon>
    </lineage>
</organism>
<dbReference type="RefSeq" id="WP_345719906.1">
    <property type="nucleotide sequence ID" value="NZ_BAABRU010000001.1"/>
</dbReference>
<dbReference type="SUPFAM" id="SSF52166">
    <property type="entry name" value="Ribosomal protein L4"/>
    <property type="match status" value="1"/>
</dbReference>
<gene>
    <name evidence="5 7" type="primary">rplD</name>
    <name evidence="7" type="ORF">Hgul01_00003</name>
</gene>